<comment type="subcellular location">
    <subcellularLocation>
        <location evidence="1">Membrane</location>
        <topology evidence="1">Multi-pass membrane protein</topology>
    </subcellularLocation>
</comment>
<dbReference type="GO" id="GO:1902600">
    <property type="term" value="P:proton transmembrane transport"/>
    <property type="evidence" value="ECO:0007669"/>
    <property type="project" value="InterPro"/>
</dbReference>
<keyword evidence="4 7" id="KW-1133">Transmembrane helix</keyword>
<feature type="transmembrane region" description="Helical" evidence="7">
    <location>
        <begin position="48"/>
        <end position="65"/>
    </location>
</feature>
<dbReference type="Gene3D" id="1.20.1530.20">
    <property type="match status" value="1"/>
</dbReference>
<evidence type="ECO:0000256" key="5">
    <source>
        <dbReference type="ARBA" id="ARBA00023065"/>
    </source>
</evidence>
<keyword evidence="6 7" id="KW-0472">Membrane</keyword>
<dbReference type="GO" id="GO:0015297">
    <property type="term" value="F:antiporter activity"/>
    <property type="evidence" value="ECO:0007669"/>
    <property type="project" value="InterPro"/>
</dbReference>
<evidence type="ECO:0000256" key="1">
    <source>
        <dbReference type="ARBA" id="ARBA00004141"/>
    </source>
</evidence>
<dbReference type="InterPro" id="IPR050794">
    <property type="entry name" value="CPA2_transporter"/>
</dbReference>
<evidence type="ECO:0000259" key="8">
    <source>
        <dbReference type="Pfam" id="PF00999"/>
    </source>
</evidence>
<dbReference type="EMBL" id="AF210843">
    <property type="protein sequence ID" value="AAF26909.1"/>
    <property type="molecule type" value="Genomic_DNA"/>
</dbReference>
<organism evidence="9">
    <name type="scientific">Sorangium cellulosum</name>
    <name type="common">Polyangium cellulosum</name>
    <dbReference type="NCBI Taxonomy" id="56"/>
    <lineage>
        <taxon>Bacteria</taxon>
        <taxon>Pseudomonadati</taxon>
        <taxon>Myxococcota</taxon>
        <taxon>Polyangia</taxon>
        <taxon>Polyangiales</taxon>
        <taxon>Polyangiaceae</taxon>
        <taxon>Sorangium</taxon>
    </lineage>
</organism>
<dbReference type="InterPro" id="IPR006153">
    <property type="entry name" value="Cation/H_exchanger_TM"/>
</dbReference>
<keyword evidence="5" id="KW-0406">Ion transport</keyword>
<feature type="domain" description="Cation/H+ exchanger transmembrane" evidence="8">
    <location>
        <begin position="59"/>
        <end position="150"/>
    </location>
</feature>
<name>Q9L8C3_SORCE</name>
<evidence type="ECO:0000256" key="7">
    <source>
        <dbReference type="SAM" id="Phobius"/>
    </source>
</evidence>
<reference evidence="9" key="1">
    <citation type="journal article" date="2000" name="Chem. Biol.">
        <title>The biosynthetic gene cluster for the microtubule-stabilizing agents epothilones A and B from Sorangium cellulosum So ce90.</title>
        <authorList>
            <person name="Molnar I."/>
            <person name="Schupp T."/>
            <person name="Ono M."/>
            <person name="Zirkle R.E."/>
            <person name="Milnamow M."/>
            <person name="Nowak-Thompson B."/>
            <person name="Engel N."/>
            <person name="Toupet C."/>
            <person name="Stratmann A."/>
            <person name="Cyr D.D."/>
            <person name="Gorlach J."/>
            <person name="Mayo J.M."/>
            <person name="Hu A."/>
            <person name="Goff S."/>
            <person name="Schmid J."/>
            <person name="Ligon J.M."/>
        </authorList>
    </citation>
    <scope>NUCLEOTIDE SEQUENCE</scope>
    <source>
        <strain evidence="9">So ce90</strain>
    </source>
</reference>
<dbReference type="AlphaFoldDB" id="Q9L8C3"/>
<keyword evidence="2" id="KW-0813">Transport</keyword>
<sequence>MTSEEVPGAALGAQSSLVRAQHAARHVRPCTRAEEPPALMHGLTERQVLLSLVALALVLLTARAFGELARRLRQPEVLGELFGGVVLGPSVVGALAPGFHRVLFQDPAVGVVLSGISWIGALVLLLMAGIEVDVSILRKEARPGALSALGAIAPPLRTPGPLVQRMQGAFTWDLDVSPRRSAQA</sequence>
<feature type="transmembrane region" description="Helical" evidence="7">
    <location>
        <begin position="77"/>
        <end position="96"/>
    </location>
</feature>
<accession>Q9L8C3</accession>
<dbReference type="PANTHER" id="PTHR32468:SF0">
    <property type="entry name" value="K(+)_H(+) ANTIPORTER 1"/>
    <property type="match status" value="1"/>
</dbReference>
<dbReference type="InterPro" id="IPR038770">
    <property type="entry name" value="Na+/solute_symporter_sf"/>
</dbReference>
<evidence type="ECO:0000313" key="9">
    <source>
        <dbReference type="EMBL" id="AAF26909.1"/>
    </source>
</evidence>
<dbReference type="Pfam" id="PF00999">
    <property type="entry name" value="Na_H_Exchanger"/>
    <property type="match status" value="1"/>
</dbReference>
<dbReference type="GO" id="GO:0016020">
    <property type="term" value="C:membrane"/>
    <property type="evidence" value="ECO:0007669"/>
    <property type="project" value="UniProtKB-SubCell"/>
</dbReference>
<evidence type="ECO:0000256" key="2">
    <source>
        <dbReference type="ARBA" id="ARBA00022448"/>
    </source>
</evidence>
<protein>
    <recommendedName>
        <fullName evidence="8">Cation/H+ exchanger transmembrane domain-containing protein</fullName>
    </recommendedName>
</protein>
<keyword evidence="3 7" id="KW-0812">Transmembrane</keyword>
<feature type="transmembrane region" description="Helical" evidence="7">
    <location>
        <begin position="108"/>
        <end position="130"/>
    </location>
</feature>
<evidence type="ECO:0000256" key="6">
    <source>
        <dbReference type="ARBA" id="ARBA00023136"/>
    </source>
</evidence>
<proteinExistence type="predicted"/>
<dbReference type="PANTHER" id="PTHR32468">
    <property type="entry name" value="CATION/H + ANTIPORTER"/>
    <property type="match status" value="1"/>
</dbReference>
<evidence type="ECO:0000256" key="3">
    <source>
        <dbReference type="ARBA" id="ARBA00022692"/>
    </source>
</evidence>
<evidence type="ECO:0000256" key="4">
    <source>
        <dbReference type="ARBA" id="ARBA00022989"/>
    </source>
</evidence>